<gene>
    <name evidence="1" type="ORF">GGQ64_003844</name>
</gene>
<evidence type="ECO:0000313" key="2">
    <source>
        <dbReference type="Proteomes" id="UP000574761"/>
    </source>
</evidence>
<protein>
    <submittedName>
        <fullName evidence="1">Uncharacterized protein</fullName>
    </submittedName>
</protein>
<organism evidence="1 2">
    <name type="scientific">Mycoplana azooxidifex</name>
    <dbReference type="NCBI Taxonomy" id="1636188"/>
    <lineage>
        <taxon>Bacteria</taxon>
        <taxon>Pseudomonadati</taxon>
        <taxon>Pseudomonadota</taxon>
        <taxon>Alphaproteobacteria</taxon>
        <taxon>Hyphomicrobiales</taxon>
        <taxon>Rhizobiaceae</taxon>
        <taxon>Mycoplana</taxon>
    </lineage>
</organism>
<dbReference type="RefSeq" id="WP_183806876.1">
    <property type="nucleotide sequence ID" value="NZ_JACIEE010000008.1"/>
</dbReference>
<dbReference type="EMBL" id="JACIEE010000008">
    <property type="protein sequence ID" value="MBB3978609.1"/>
    <property type="molecule type" value="Genomic_DNA"/>
</dbReference>
<evidence type="ECO:0000313" key="1">
    <source>
        <dbReference type="EMBL" id="MBB3978609.1"/>
    </source>
</evidence>
<name>A0A7W6D9R3_9HYPH</name>
<comment type="caution">
    <text evidence="1">The sequence shown here is derived from an EMBL/GenBank/DDBJ whole genome shotgun (WGS) entry which is preliminary data.</text>
</comment>
<keyword evidence="2" id="KW-1185">Reference proteome</keyword>
<dbReference type="AlphaFoldDB" id="A0A7W6D9R3"/>
<dbReference type="Proteomes" id="UP000574761">
    <property type="component" value="Unassembled WGS sequence"/>
</dbReference>
<sequence length="205" mass="22906">MGTLYRVNGIVAPQLARAITDFYPRATVKAEGNISFRSQVTRDLACLFDVDPDIVSWTSATPVDDEDLDEPPFDFIIRDRFGNPKVVDAPDRARRRDAFVATRAAEKMGCGYRGYLANEVYSGFRLKNARDLLRYGNYEVGLNDRVRLLAALDEHTTLTVAECLGAFQEVKPMAGLASMILREFVQVELDDELIGPRTAVRRIAG</sequence>
<accession>A0A7W6D9R3</accession>
<proteinExistence type="predicted"/>
<reference evidence="1 2" key="1">
    <citation type="submission" date="2020-08" db="EMBL/GenBank/DDBJ databases">
        <title>Genomic Encyclopedia of Type Strains, Phase IV (KMG-IV): sequencing the most valuable type-strain genomes for metagenomic binning, comparative biology and taxonomic classification.</title>
        <authorList>
            <person name="Goeker M."/>
        </authorList>
    </citation>
    <scope>NUCLEOTIDE SEQUENCE [LARGE SCALE GENOMIC DNA]</scope>
    <source>
        <strain evidence="1 2">DSM 100211</strain>
    </source>
</reference>